<dbReference type="EMBL" id="BAZW01000012">
    <property type="protein sequence ID" value="GAO29698.1"/>
    <property type="molecule type" value="Genomic_DNA"/>
</dbReference>
<evidence type="ECO:0000256" key="4">
    <source>
        <dbReference type="ARBA" id="ARBA00022692"/>
    </source>
</evidence>
<dbReference type="NCBIfam" id="TIGR04056">
    <property type="entry name" value="OMP_RagA_SusC"/>
    <property type="match status" value="1"/>
</dbReference>
<evidence type="ECO:0000256" key="10">
    <source>
        <dbReference type="SAM" id="SignalP"/>
    </source>
</evidence>
<evidence type="ECO:0000313" key="13">
    <source>
        <dbReference type="EMBL" id="GAO29698.1"/>
    </source>
</evidence>
<dbReference type="InterPro" id="IPR023997">
    <property type="entry name" value="TonB-dep_OMP_SusC/RagA_CS"/>
</dbReference>
<evidence type="ECO:0000256" key="5">
    <source>
        <dbReference type="ARBA" id="ARBA00023077"/>
    </source>
</evidence>
<accession>A0A0E9LWL3</accession>
<dbReference type="NCBIfam" id="TIGR04057">
    <property type="entry name" value="SusC_RagA_signa"/>
    <property type="match status" value="1"/>
</dbReference>
<keyword evidence="7 8" id="KW-0998">Cell outer membrane</keyword>
<dbReference type="SUPFAM" id="SSF56935">
    <property type="entry name" value="Porins"/>
    <property type="match status" value="1"/>
</dbReference>
<keyword evidence="5 9" id="KW-0798">TonB box</keyword>
<evidence type="ECO:0000259" key="12">
    <source>
        <dbReference type="Pfam" id="PF07715"/>
    </source>
</evidence>
<dbReference type="Gene3D" id="2.170.130.10">
    <property type="entry name" value="TonB-dependent receptor, plug domain"/>
    <property type="match status" value="1"/>
</dbReference>
<dbReference type="SUPFAM" id="SSF49464">
    <property type="entry name" value="Carboxypeptidase regulatory domain-like"/>
    <property type="match status" value="1"/>
</dbReference>
<keyword evidence="2 8" id="KW-0813">Transport</keyword>
<name>A0A0E9LWL3_9BACT</name>
<feature type="domain" description="TonB-dependent receptor plug" evidence="12">
    <location>
        <begin position="116"/>
        <end position="222"/>
    </location>
</feature>
<keyword evidence="10" id="KW-0732">Signal</keyword>
<evidence type="ECO:0000256" key="8">
    <source>
        <dbReference type="PROSITE-ProRule" id="PRU01360"/>
    </source>
</evidence>
<dbReference type="InterPro" id="IPR000531">
    <property type="entry name" value="Beta-barrel_TonB"/>
</dbReference>
<evidence type="ECO:0000256" key="1">
    <source>
        <dbReference type="ARBA" id="ARBA00004571"/>
    </source>
</evidence>
<dbReference type="Pfam" id="PF13715">
    <property type="entry name" value="CarbopepD_reg_2"/>
    <property type="match status" value="1"/>
</dbReference>
<evidence type="ECO:0000256" key="9">
    <source>
        <dbReference type="RuleBase" id="RU003357"/>
    </source>
</evidence>
<dbReference type="GO" id="GO:0009279">
    <property type="term" value="C:cell outer membrane"/>
    <property type="evidence" value="ECO:0007669"/>
    <property type="project" value="UniProtKB-SubCell"/>
</dbReference>
<keyword evidence="6 8" id="KW-0472">Membrane</keyword>
<dbReference type="InterPro" id="IPR037066">
    <property type="entry name" value="Plug_dom_sf"/>
</dbReference>
<dbReference type="InterPro" id="IPR039426">
    <property type="entry name" value="TonB-dep_rcpt-like"/>
</dbReference>
<dbReference type="STRING" id="1236989.JCM15548_11917"/>
<dbReference type="PROSITE" id="PS52016">
    <property type="entry name" value="TONB_DEPENDENT_REC_3"/>
    <property type="match status" value="1"/>
</dbReference>
<dbReference type="Gene3D" id="2.60.40.1120">
    <property type="entry name" value="Carboxypeptidase-like, regulatory domain"/>
    <property type="match status" value="1"/>
</dbReference>
<comment type="caution">
    <text evidence="13">The sequence shown here is derived from an EMBL/GenBank/DDBJ whole genome shotgun (WGS) entry which is preliminary data.</text>
</comment>
<comment type="similarity">
    <text evidence="8 9">Belongs to the TonB-dependent receptor family.</text>
</comment>
<keyword evidence="14" id="KW-1185">Reference proteome</keyword>
<dbReference type="InterPro" id="IPR036942">
    <property type="entry name" value="Beta-barrel_TonB_sf"/>
</dbReference>
<proteinExistence type="inferred from homology"/>
<dbReference type="FunFam" id="2.170.130.10:FF:000008">
    <property type="entry name" value="SusC/RagA family TonB-linked outer membrane protein"/>
    <property type="match status" value="1"/>
</dbReference>
<evidence type="ECO:0000313" key="14">
    <source>
        <dbReference type="Proteomes" id="UP000032900"/>
    </source>
</evidence>
<protein>
    <submittedName>
        <fullName evidence="13">SusC, outer membrane protein</fullName>
    </submittedName>
</protein>
<feature type="signal peptide" evidence="10">
    <location>
        <begin position="1"/>
        <end position="23"/>
    </location>
</feature>
<reference evidence="13 14" key="1">
    <citation type="journal article" date="2015" name="Microbes Environ.">
        <title>Distribution and evolution of nitrogen fixation genes in the phylum bacteroidetes.</title>
        <authorList>
            <person name="Inoue J."/>
            <person name="Oshima K."/>
            <person name="Suda W."/>
            <person name="Sakamoto M."/>
            <person name="Iino T."/>
            <person name="Noda S."/>
            <person name="Hongoh Y."/>
            <person name="Hattori M."/>
            <person name="Ohkuma M."/>
        </authorList>
    </citation>
    <scope>NUCLEOTIDE SEQUENCE [LARGE SCALE GENOMIC DNA]</scope>
    <source>
        <strain evidence="13">JCM 15548</strain>
    </source>
</reference>
<evidence type="ECO:0000256" key="7">
    <source>
        <dbReference type="ARBA" id="ARBA00023237"/>
    </source>
</evidence>
<evidence type="ECO:0000259" key="11">
    <source>
        <dbReference type="Pfam" id="PF00593"/>
    </source>
</evidence>
<organism evidence="13 14">
    <name type="scientific">Geofilum rubicundum JCM 15548</name>
    <dbReference type="NCBI Taxonomy" id="1236989"/>
    <lineage>
        <taxon>Bacteria</taxon>
        <taxon>Pseudomonadati</taxon>
        <taxon>Bacteroidota</taxon>
        <taxon>Bacteroidia</taxon>
        <taxon>Marinilabiliales</taxon>
        <taxon>Marinilabiliaceae</taxon>
        <taxon>Geofilum</taxon>
    </lineage>
</organism>
<dbReference type="Pfam" id="PF07715">
    <property type="entry name" value="Plug"/>
    <property type="match status" value="1"/>
</dbReference>
<keyword evidence="4 8" id="KW-0812">Transmembrane</keyword>
<dbReference type="AlphaFoldDB" id="A0A0E9LWL3"/>
<comment type="subcellular location">
    <subcellularLocation>
        <location evidence="1 8">Cell outer membrane</location>
        <topology evidence="1 8">Multi-pass membrane protein</topology>
    </subcellularLocation>
</comment>
<feature type="chain" id="PRO_5002428740" evidence="10">
    <location>
        <begin position="24"/>
        <end position="991"/>
    </location>
</feature>
<keyword evidence="3 8" id="KW-1134">Transmembrane beta strand</keyword>
<dbReference type="Gene3D" id="2.40.170.20">
    <property type="entry name" value="TonB-dependent receptor, beta-barrel domain"/>
    <property type="match status" value="1"/>
</dbReference>
<dbReference type="InterPro" id="IPR012910">
    <property type="entry name" value="Plug_dom"/>
</dbReference>
<dbReference type="InterPro" id="IPR023996">
    <property type="entry name" value="TonB-dep_OMP_SusC/RagA"/>
</dbReference>
<sequence>MKRQWMFALTFLMMFLTGHNLMAQNVTIDGQVTDTSGEPLPGVTVWIQGTQTGAITNLNGEYTIDANPGDVLVYSFIGYTNEEVVVGDTSTINIALTSDMVGLEEVVVIGYGSVKRKDVTTAISTVSTDDLDQRPINMVSQALQGKAAGVSVTRPNGEPGAGMVIRVRGTTSFNGSNDPLYVVDGVPMTDIAFLSANDIESIQILKDASSAAIYGSRAANGVVIITTKSGSVDNARITLTAHTGVTRLANEIESLKVNEYRELLSDMGSTINLPNNLSDQTDWYEETYQSARTENYQLSVSNATDKLSYYISGGYTQEEGIINVAFFERYNFKANIDNQIKPWLNIGANISYSDYASNGIISGQGANRAGVVLSVINTPTYAPIWDPENPGQYNNQFYGANITHPVENMSRSEDNRNGNNRLIATGNAEITFTPDLSFKSTMTMDRSYNHATTFLDPLKTSWGRSQHGAASDNRSLGTVMIFDNILNYNRDLNAHNFDVMLGSSGTTSKWSQSSQAVTHYNDGSIQTINAGNKLSQGNGTYAANWAIMSYLGRVAYNFDSKYLISVNMRADGSSKLHPDHRWGYFPSASAAWRLSSEPFLQDLFWLDDLKIRGGWGQTGNQSGLGDYSYLERYGISRQNWWEPGKENATVTLYQNNLRNTDLTWETTTQSNLGIDLTILSNRINLSADWYYKSTTDMLMNVSLPSGSAQASSITRNEGEMTNTGFEFMVNSRNLTGPFSWQTDFNISFNRNELNSLSLTQIYYDARTSDNLNEFVVRNEPGRSLGGFYGYISDGVDPESGELMYRDFNEDGVLSSSDRTYIGDPNPDFTFGLTNNFEYKGLSLNILLQGAYGNDIFNASRIETEGMYDAKNQSRKVLNRWRIPGQLTDMPKAGYDMKVSSYFVEDGSFLRVKDISLAYNFSGGRLERWGINRLQPYFTATNLLTFTNYSGMDPEVNQWGNSGAVQGIDWGTIPTPNPLYWVSKLNFKQHKK</sequence>
<gene>
    <name evidence="13" type="ORF">JCM15548_11917</name>
</gene>
<dbReference type="Pfam" id="PF00593">
    <property type="entry name" value="TonB_dep_Rec_b-barrel"/>
    <property type="match status" value="1"/>
</dbReference>
<evidence type="ECO:0000256" key="6">
    <source>
        <dbReference type="ARBA" id="ARBA00023136"/>
    </source>
</evidence>
<dbReference type="Proteomes" id="UP000032900">
    <property type="component" value="Unassembled WGS sequence"/>
</dbReference>
<evidence type="ECO:0000256" key="3">
    <source>
        <dbReference type="ARBA" id="ARBA00022452"/>
    </source>
</evidence>
<feature type="domain" description="TonB-dependent receptor-like beta-barrel" evidence="11">
    <location>
        <begin position="381"/>
        <end position="928"/>
    </location>
</feature>
<evidence type="ECO:0000256" key="2">
    <source>
        <dbReference type="ARBA" id="ARBA00022448"/>
    </source>
</evidence>
<dbReference type="InterPro" id="IPR008969">
    <property type="entry name" value="CarboxyPept-like_regulatory"/>
</dbReference>